<evidence type="ECO:0000313" key="2">
    <source>
        <dbReference type="Proteomes" id="UP000595437"/>
    </source>
</evidence>
<organism evidence="1 2">
    <name type="scientific">Caligus rogercresseyi</name>
    <name type="common">Sea louse</name>
    <dbReference type="NCBI Taxonomy" id="217165"/>
    <lineage>
        <taxon>Eukaryota</taxon>
        <taxon>Metazoa</taxon>
        <taxon>Ecdysozoa</taxon>
        <taxon>Arthropoda</taxon>
        <taxon>Crustacea</taxon>
        <taxon>Multicrustacea</taxon>
        <taxon>Hexanauplia</taxon>
        <taxon>Copepoda</taxon>
        <taxon>Siphonostomatoida</taxon>
        <taxon>Caligidae</taxon>
        <taxon>Caligus</taxon>
    </lineage>
</organism>
<evidence type="ECO:0000313" key="1">
    <source>
        <dbReference type="EMBL" id="QQP50570.1"/>
    </source>
</evidence>
<accession>A0A7T8HIN6</accession>
<dbReference type="AlphaFoldDB" id="A0A7T8HIN6"/>
<gene>
    <name evidence="1" type="ORF">FKW44_011607</name>
</gene>
<dbReference type="EMBL" id="CP045896">
    <property type="protein sequence ID" value="QQP50570.1"/>
    <property type="molecule type" value="Genomic_DNA"/>
</dbReference>
<keyword evidence="2" id="KW-1185">Reference proteome</keyword>
<sequence length="82" mass="9145">MEEINVSNTNLEESGTPIKQISSLISAKHTSTDSSVDHLFVLSLSHAVNGFIEKALLNVLNIFPHLPYHPSSADHTRRRPFH</sequence>
<dbReference type="Proteomes" id="UP000595437">
    <property type="component" value="Chromosome 7"/>
</dbReference>
<name>A0A7T8HIN6_CALRO</name>
<proteinExistence type="predicted"/>
<reference evidence="2" key="1">
    <citation type="submission" date="2021-01" db="EMBL/GenBank/DDBJ databases">
        <title>Caligus Genome Assembly.</title>
        <authorList>
            <person name="Gallardo-Escarate C."/>
        </authorList>
    </citation>
    <scope>NUCLEOTIDE SEQUENCE [LARGE SCALE GENOMIC DNA]</scope>
</reference>
<protein>
    <submittedName>
        <fullName evidence="1">Uncharacterized protein</fullName>
    </submittedName>
</protein>